<dbReference type="AlphaFoldDB" id="A0A841FWE8"/>
<protein>
    <submittedName>
        <fullName evidence="7">Threonine/homoserine/homoserine lactone efflux protein</fullName>
    </submittedName>
</protein>
<evidence type="ECO:0000256" key="6">
    <source>
        <dbReference type="SAM" id="Phobius"/>
    </source>
</evidence>
<keyword evidence="5 6" id="KW-0472">Membrane</keyword>
<evidence type="ECO:0000313" key="8">
    <source>
        <dbReference type="Proteomes" id="UP000548476"/>
    </source>
</evidence>
<sequence length="210" mass="22291">MDWHAYGSFVVIALVLVVVPGPDFAVITRNALTLGRRGGWWAAVGVVTSNAVQGLAAAVGLGALIVASQPVFKAITWLGIAYLVYLGVQAFRSAWRGDYAPDPAAPATPARRVALSGWRQGFLSNITNPKVLVFYLAVLPPFLPESASVAQILPLAFTHALLSLGYLTVLVFGLHTIREFLARRLVRRALDTGTGVALLGFGARLAAEDA</sequence>
<dbReference type="PANTHER" id="PTHR30086:SF20">
    <property type="entry name" value="ARGININE EXPORTER PROTEIN ARGO-RELATED"/>
    <property type="match status" value="1"/>
</dbReference>
<feature type="transmembrane region" description="Helical" evidence="6">
    <location>
        <begin position="71"/>
        <end position="88"/>
    </location>
</feature>
<evidence type="ECO:0000256" key="4">
    <source>
        <dbReference type="ARBA" id="ARBA00022989"/>
    </source>
</evidence>
<dbReference type="EMBL" id="JACHGT010000010">
    <property type="protein sequence ID" value="MBB6036809.1"/>
    <property type="molecule type" value="Genomic_DNA"/>
</dbReference>
<dbReference type="GO" id="GO:0015171">
    <property type="term" value="F:amino acid transmembrane transporter activity"/>
    <property type="evidence" value="ECO:0007669"/>
    <property type="project" value="TreeGrafter"/>
</dbReference>
<dbReference type="Proteomes" id="UP000548476">
    <property type="component" value="Unassembled WGS sequence"/>
</dbReference>
<accession>A0A841FWE8</accession>
<reference evidence="7 8" key="1">
    <citation type="submission" date="2020-08" db="EMBL/GenBank/DDBJ databases">
        <title>Genomic Encyclopedia of Type Strains, Phase IV (KMG-IV): sequencing the most valuable type-strain genomes for metagenomic binning, comparative biology and taxonomic classification.</title>
        <authorList>
            <person name="Goeker M."/>
        </authorList>
    </citation>
    <scope>NUCLEOTIDE SEQUENCE [LARGE SCALE GENOMIC DNA]</scope>
    <source>
        <strain evidence="7 8">YIM 65646</strain>
    </source>
</reference>
<evidence type="ECO:0000313" key="7">
    <source>
        <dbReference type="EMBL" id="MBB6036809.1"/>
    </source>
</evidence>
<dbReference type="PANTHER" id="PTHR30086">
    <property type="entry name" value="ARGININE EXPORTER PROTEIN ARGO"/>
    <property type="match status" value="1"/>
</dbReference>
<dbReference type="PIRSF" id="PIRSF006324">
    <property type="entry name" value="LeuE"/>
    <property type="match status" value="1"/>
</dbReference>
<dbReference type="InterPro" id="IPR001123">
    <property type="entry name" value="LeuE-type"/>
</dbReference>
<feature type="transmembrane region" description="Helical" evidence="6">
    <location>
        <begin position="39"/>
        <end position="65"/>
    </location>
</feature>
<feature type="transmembrane region" description="Helical" evidence="6">
    <location>
        <begin position="6"/>
        <end position="27"/>
    </location>
</feature>
<dbReference type="GO" id="GO:0005886">
    <property type="term" value="C:plasma membrane"/>
    <property type="evidence" value="ECO:0007669"/>
    <property type="project" value="UniProtKB-SubCell"/>
</dbReference>
<organism evidence="7 8">
    <name type="scientific">Phytomonospora endophytica</name>
    <dbReference type="NCBI Taxonomy" id="714109"/>
    <lineage>
        <taxon>Bacteria</taxon>
        <taxon>Bacillati</taxon>
        <taxon>Actinomycetota</taxon>
        <taxon>Actinomycetes</taxon>
        <taxon>Micromonosporales</taxon>
        <taxon>Micromonosporaceae</taxon>
        <taxon>Phytomonospora</taxon>
    </lineage>
</organism>
<evidence type="ECO:0000256" key="1">
    <source>
        <dbReference type="ARBA" id="ARBA00004651"/>
    </source>
</evidence>
<keyword evidence="4 6" id="KW-1133">Transmembrane helix</keyword>
<feature type="transmembrane region" description="Helical" evidence="6">
    <location>
        <begin position="122"/>
        <end position="143"/>
    </location>
</feature>
<keyword evidence="3 6" id="KW-0812">Transmembrane</keyword>
<name>A0A841FWE8_9ACTN</name>
<evidence type="ECO:0000256" key="2">
    <source>
        <dbReference type="ARBA" id="ARBA00022475"/>
    </source>
</evidence>
<evidence type="ECO:0000256" key="5">
    <source>
        <dbReference type="ARBA" id="ARBA00023136"/>
    </source>
</evidence>
<comment type="subcellular location">
    <subcellularLocation>
        <location evidence="1">Cell membrane</location>
        <topology evidence="1">Multi-pass membrane protein</topology>
    </subcellularLocation>
</comment>
<keyword evidence="2" id="KW-1003">Cell membrane</keyword>
<evidence type="ECO:0000256" key="3">
    <source>
        <dbReference type="ARBA" id="ARBA00022692"/>
    </source>
</evidence>
<comment type="caution">
    <text evidence="7">The sequence shown here is derived from an EMBL/GenBank/DDBJ whole genome shotgun (WGS) entry which is preliminary data.</text>
</comment>
<gene>
    <name evidence="7" type="ORF">HNR73_004682</name>
</gene>
<dbReference type="RefSeq" id="WP_184789648.1">
    <property type="nucleotide sequence ID" value="NZ_BONT01000058.1"/>
</dbReference>
<proteinExistence type="predicted"/>
<feature type="transmembrane region" description="Helical" evidence="6">
    <location>
        <begin position="155"/>
        <end position="177"/>
    </location>
</feature>
<dbReference type="Pfam" id="PF01810">
    <property type="entry name" value="LysE"/>
    <property type="match status" value="1"/>
</dbReference>
<keyword evidence="8" id="KW-1185">Reference proteome</keyword>